<dbReference type="InterPro" id="IPR019734">
    <property type="entry name" value="TPR_rpt"/>
</dbReference>
<dbReference type="Proteomes" id="UP000470520">
    <property type="component" value="Unassembled WGS sequence"/>
</dbReference>
<dbReference type="Pfam" id="PF14559">
    <property type="entry name" value="TPR_19"/>
    <property type="match status" value="1"/>
</dbReference>
<sequence>MEQADELLRSHDPVGALERFEVALARNAGDLAAISGRVRALWVLRKDEEAQNVLADAFRNHGRGWAALLVAEGTLALGHPDDAGRASIDVGSQGRDDGAALAAFTAAYSIAPDDALVVRGLAMTHRLADRRDEARDLLQMECVTQSPNPGLLVELAWCHYDAGEPQSVLDILDTALHRWPGDLEASLLRTVTLRQLYRSNEARDLLDELCQRGTAPLPVLEVERGQLALHEWRLRTVLQTPCENDESSSSLLEEAERSFRSALDVIPRLPSAVGGLIQWAGFADHPLPEIATCEERSAGVALSRGLVHEHQEHWDKALAAYRQAYLLDPHLTLAIAQQVFCLLNLERIWEARALAGSVLATSPNYPRVLLYAGAIELREGRYEAAAALFEQVGLQIGAGHELAWSLKMLDCFDSAEEVARAALEKYPRHVELLRLYAECATELGRHSEATDRYGKLLEVDAKDSGAREKWKLAQRRTRFHLPRILYPTRQKSKSGTADRAALVAGILPDDTPPRLLSRVQAFVGWQTAVRKWGEGLENVGMAAGAIGWLPLFCANFLFQRWLSGWQILFLLFTDLLSTIVVYKFWLRSRKSIRPMFLSAIVGGLALGTVLVLGERGPGDAALILCLTWCFAWTAWCLIFAGLLLARTLTKAVLFRLRYRDPVACLVADLVDLIALLSHGPALSESTTRRTALDYLEGIARGQERVLVEPLGRKGRRSTIEEPIDRAFRHRVTGIAAATRDLKRSVLSPDTDTWPLLRSQLIAVLGNTVHARWDLLPHRQPDPAIRVLRVRLLSTLRSLLVLVVPPALLIVLQQAKIFPSGIPTALQVAAYLGWPAIVLLLWLDPDLAKKVDLFKSAGNWVHSVSGKPAGRSSENS</sequence>
<dbReference type="Pfam" id="PF13432">
    <property type="entry name" value="TPR_16"/>
    <property type="match status" value="1"/>
</dbReference>
<evidence type="ECO:0000313" key="4">
    <source>
        <dbReference type="Proteomes" id="UP000470520"/>
    </source>
</evidence>
<feature type="transmembrane region" description="Helical" evidence="2">
    <location>
        <begin position="620"/>
        <end position="645"/>
    </location>
</feature>
<evidence type="ECO:0000256" key="1">
    <source>
        <dbReference type="PROSITE-ProRule" id="PRU00339"/>
    </source>
</evidence>
<dbReference type="InterPro" id="IPR011990">
    <property type="entry name" value="TPR-like_helical_dom_sf"/>
</dbReference>
<feature type="transmembrane region" description="Helical" evidence="2">
    <location>
        <begin position="564"/>
        <end position="584"/>
    </location>
</feature>
<dbReference type="SUPFAM" id="SSF48452">
    <property type="entry name" value="TPR-like"/>
    <property type="match status" value="2"/>
</dbReference>
<feature type="transmembrane region" description="Helical" evidence="2">
    <location>
        <begin position="823"/>
        <end position="842"/>
    </location>
</feature>
<proteinExistence type="predicted"/>
<comment type="caution">
    <text evidence="3">The sequence shown here is derived from an EMBL/GenBank/DDBJ whole genome shotgun (WGS) entry which is preliminary data.</text>
</comment>
<evidence type="ECO:0000313" key="3">
    <source>
        <dbReference type="EMBL" id="NEB94582.1"/>
    </source>
</evidence>
<feature type="repeat" description="TPR" evidence="1">
    <location>
        <begin position="298"/>
        <end position="331"/>
    </location>
</feature>
<keyword evidence="2" id="KW-0812">Transmembrane</keyword>
<feature type="transmembrane region" description="Helical" evidence="2">
    <location>
        <begin position="596"/>
        <end position="614"/>
    </location>
</feature>
<gene>
    <name evidence="3" type="ORF">G3I21_23360</name>
</gene>
<keyword evidence="1" id="KW-0802">TPR repeat</keyword>
<organism evidence="3 4">
    <name type="scientific">Streptomyces bauhiniae</name>
    <dbReference type="NCBI Taxonomy" id="2340725"/>
    <lineage>
        <taxon>Bacteria</taxon>
        <taxon>Bacillati</taxon>
        <taxon>Actinomycetota</taxon>
        <taxon>Actinomycetes</taxon>
        <taxon>Kitasatosporales</taxon>
        <taxon>Streptomycetaceae</taxon>
        <taxon>Streptomyces</taxon>
    </lineage>
</organism>
<dbReference type="EMBL" id="JAAGMR010000259">
    <property type="protein sequence ID" value="NEB94582.1"/>
    <property type="molecule type" value="Genomic_DNA"/>
</dbReference>
<feature type="transmembrane region" description="Helical" evidence="2">
    <location>
        <begin position="798"/>
        <end position="817"/>
    </location>
</feature>
<accession>A0A7K3QXI3</accession>
<reference evidence="3 4" key="1">
    <citation type="submission" date="2020-01" db="EMBL/GenBank/DDBJ databases">
        <title>Insect and environment-associated Actinomycetes.</title>
        <authorList>
            <person name="Currrie C."/>
            <person name="Chevrette M."/>
            <person name="Carlson C."/>
            <person name="Stubbendieck R."/>
            <person name="Wendt-Pienkowski E."/>
        </authorList>
    </citation>
    <scope>NUCLEOTIDE SEQUENCE [LARGE SCALE GENOMIC DNA]</scope>
    <source>
        <strain evidence="3 4">SID7754</strain>
    </source>
</reference>
<dbReference type="PANTHER" id="PTHR12558:SF13">
    <property type="entry name" value="CELL DIVISION CYCLE PROTEIN 27 HOMOLOG"/>
    <property type="match status" value="1"/>
</dbReference>
<dbReference type="PROSITE" id="PS50005">
    <property type="entry name" value="TPR"/>
    <property type="match status" value="1"/>
</dbReference>
<dbReference type="PANTHER" id="PTHR12558">
    <property type="entry name" value="CELL DIVISION CYCLE 16,23,27"/>
    <property type="match status" value="1"/>
</dbReference>
<dbReference type="RefSeq" id="WP_164192040.1">
    <property type="nucleotide sequence ID" value="NZ_JAAGMR010000259.1"/>
</dbReference>
<evidence type="ECO:0000256" key="2">
    <source>
        <dbReference type="SAM" id="Phobius"/>
    </source>
</evidence>
<protein>
    <submittedName>
        <fullName evidence="3">Tetratricopeptide repeat protein</fullName>
    </submittedName>
</protein>
<dbReference type="Gene3D" id="1.25.40.10">
    <property type="entry name" value="Tetratricopeptide repeat domain"/>
    <property type="match status" value="3"/>
</dbReference>
<name>A0A7K3QXI3_9ACTN</name>
<keyword evidence="2" id="KW-1133">Transmembrane helix</keyword>
<dbReference type="SMART" id="SM00028">
    <property type="entry name" value="TPR"/>
    <property type="match status" value="4"/>
</dbReference>
<dbReference type="AlphaFoldDB" id="A0A7K3QXI3"/>
<keyword evidence="2" id="KW-0472">Membrane</keyword>